<reference evidence="6 7" key="1">
    <citation type="submission" date="2024-08" db="EMBL/GenBank/DDBJ databases">
        <title>Two novel Cytobacillus novel species.</title>
        <authorList>
            <person name="Liu G."/>
        </authorList>
    </citation>
    <scope>NUCLEOTIDE SEQUENCE [LARGE SCALE GENOMIC DNA]</scope>
    <source>
        <strain evidence="6 7">FJAT-54145</strain>
    </source>
</reference>
<dbReference type="PROSITE" id="PS51007">
    <property type="entry name" value="CYTC"/>
    <property type="match status" value="1"/>
</dbReference>
<keyword evidence="2 4" id="KW-0479">Metal-binding</keyword>
<dbReference type="EMBL" id="JBIACK010000007">
    <property type="protein sequence ID" value="MFE8701933.1"/>
    <property type="molecule type" value="Genomic_DNA"/>
</dbReference>
<name>A0ABW6KGH0_9BACI</name>
<feature type="domain" description="Cytochrome c" evidence="5">
    <location>
        <begin position="56"/>
        <end position="142"/>
    </location>
</feature>
<sequence length="145" mass="15152">MKKPVISFIISALIGLGVGYLVFDVVAADDSNKTEVVADKESTSQPASDHNKEEATTVATEENLLQAKGCLGCHSVSGLNLSGGVTGPDLTQSFNNVEGKHGKPLDQFLKEPTSAVMSGVISGNPLTDEEITGLVKLLEEASQSH</sequence>
<dbReference type="InterPro" id="IPR009056">
    <property type="entry name" value="Cyt_c-like_dom"/>
</dbReference>
<evidence type="ECO:0000313" key="7">
    <source>
        <dbReference type="Proteomes" id="UP001601059"/>
    </source>
</evidence>
<comment type="caution">
    <text evidence="6">The sequence shown here is derived from an EMBL/GenBank/DDBJ whole genome shotgun (WGS) entry which is preliminary data.</text>
</comment>
<evidence type="ECO:0000313" key="6">
    <source>
        <dbReference type="EMBL" id="MFE8701933.1"/>
    </source>
</evidence>
<organism evidence="6 7">
    <name type="scientific">Cytobacillus spartinae</name>
    <dbReference type="NCBI Taxonomy" id="3299023"/>
    <lineage>
        <taxon>Bacteria</taxon>
        <taxon>Bacillati</taxon>
        <taxon>Bacillota</taxon>
        <taxon>Bacilli</taxon>
        <taxon>Bacillales</taxon>
        <taxon>Bacillaceae</taxon>
        <taxon>Cytobacillus</taxon>
    </lineage>
</organism>
<evidence type="ECO:0000256" key="4">
    <source>
        <dbReference type="PROSITE-ProRule" id="PRU00433"/>
    </source>
</evidence>
<evidence type="ECO:0000256" key="1">
    <source>
        <dbReference type="ARBA" id="ARBA00022617"/>
    </source>
</evidence>
<evidence type="ECO:0000256" key="2">
    <source>
        <dbReference type="ARBA" id="ARBA00022723"/>
    </source>
</evidence>
<keyword evidence="7" id="KW-1185">Reference proteome</keyword>
<proteinExistence type="predicted"/>
<keyword evidence="1 4" id="KW-0349">Heme</keyword>
<dbReference type="InterPro" id="IPR036909">
    <property type="entry name" value="Cyt_c-like_dom_sf"/>
</dbReference>
<dbReference type="Proteomes" id="UP001601059">
    <property type="component" value="Unassembled WGS sequence"/>
</dbReference>
<accession>A0ABW6KGH0</accession>
<dbReference type="Gene3D" id="1.10.760.10">
    <property type="entry name" value="Cytochrome c-like domain"/>
    <property type="match status" value="1"/>
</dbReference>
<keyword evidence="3 4" id="KW-0408">Iron</keyword>
<gene>
    <name evidence="6" type="ORF">ACFYKX_15130</name>
</gene>
<protein>
    <submittedName>
        <fullName evidence="6">C-type cytochrome</fullName>
    </submittedName>
</protein>
<evidence type="ECO:0000259" key="5">
    <source>
        <dbReference type="PROSITE" id="PS51007"/>
    </source>
</evidence>
<dbReference type="SUPFAM" id="SSF46626">
    <property type="entry name" value="Cytochrome c"/>
    <property type="match status" value="1"/>
</dbReference>
<dbReference type="RefSeq" id="WP_389361896.1">
    <property type="nucleotide sequence ID" value="NZ_JBIACK010000007.1"/>
</dbReference>
<evidence type="ECO:0000256" key="3">
    <source>
        <dbReference type="ARBA" id="ARBA00023004"/>
    </source>
</evidence>